<proteinExistence type="predicted"/>
<dbReference type="Pfam" id="PF13489">
    <property type="entry name" value="Methyltransf_23"/>
    <property type="match status" value="1"/>
</dbReference>
<dbReference type="Gene3D" id="3.40.50.150">
    <property type="entry name" value="Vaccinia Virus protein VP39"/>
    <property type="match status" value="1"/>
</dbReference>
<dbReference type="HOGENOM" id="CLU_1110537_0_0_0"/>
<dbReference type="Proteomes" id="UP000006844">
    <property type="component" value="Chromosome"/>
</dbReference>
<dbReference type="STRING" id="401053.AciPR4_2600"/>
<evidence type="ECO:0000313" key="1">
    <source>
        <dbReference type="EMBL" id="ADV83378.1"/>
    </source>
</evidence>
<dbReference type="eggNOG" id="COG2227">
    <property type="taxonomic scope" value="Bacteria"/>
</dbReference>
<protein>
    <recommendedName>
        <fullName evidence="3">Methyltransferase type 11</fullName>
    </recommendedName>
</protein>
<sequence>MSHRTNVGHMLTQLIEKEKADTCGDQSRRNYLETHKTRFADILRLCRKQVPDASARVLDIGRSELTAHLLNFYRNVHTLGLDPLIDDGGHRETSEMVTVPHITFDLLNSQSVLSWPDCERFDLIVFSEVIEHLCVAPEFVLAALSSLLTERGILICTTPNAAEIGKRVRLVFGQNPYERLRLYSTNPGHVREYTRQELCSIAESVGLRCLQHSYFNWIQDKSGNKLKMGAMKILRAFPSFRPFQICVLAREL</sequence>
<gene>
    <name evidence="1" type="ordered locus">AciPR4_2600</name>
</gene>
<accession>E8V130</accession>
<dbReference type="SUPFAM" id="SSF53335">
    <property type="entry name" value="S-adenosyl-L-methionine-dependent methyltransferases"/>
    <property type="match status" value="1"/>
</dbReference>
<evidence type="ECO:0008006" key="3">
    <source>
        <dbReference type="Google" id="ProtNLM"/>
    </source>
</evidence>
<dbReference type="KEGG" id="tsa:AciPR4_2600"/>
<dbReference type="EMBL" id="CP002467">
    <property type="protein sequence ID" value="ADV83378.1"/>
    <property type="molecule type" value="Genomic_DNA"/>
</dbReference>
<dbReference type="AlphaFoldDB" id="E8V130"/>
<reference evidence="1 2" key="1">
    <citation type="journal article" date="2012" name="Stand. Genomic Sci.">
        <title>Complete genome sequence of Terriglobus saanensis type strain SP1PR4(T), an Acidobacteria from tundra soil.</title>
        <authorList>
            <person name="Rawat S.R."/>
            <person name="Mannisto M.K."/>
            <person name="Starovoytov V."/>
            <person name="Goodwin L."/>
            <person name="Nolan M."/>
            <person name="Hauser L."/>
            <person name="Land M."/>
            <person name="Davenport K.W."/>
            <person name="Woyke T."/>
            <person name="Haggblom M.M."/>
        </authorList>
    </citation>
    <scope>NUCLEOTIDE SEQUENCE</scope>
    <source>
        <strain evidence="2">ATCC BAA-1853 / DSM 23119 / SP1PR4</strain>
    </source>
</reference>
<keyword evidence="2" id="KW-1185">Reference proteome</keyword>
<name>E8V130_TERSS</name>
<dbReference type="InterPro" id="IPR029063">
    <property type="entry name" value="SAM-dependent_MTases_sf"/>
</dbReference>
<evidence type="ECO:0000313" key="2">
    <source>
        <dbReference type="Proteomes" id="UP000006844"/>
    </source>
</evidence>
<organism evidence="1 2">
    <name type="scientific">Terriglobus saanensis (strain ATCC BAA-1853 / DSM 23119 / SP1PR4)</name>
    <dbReference type="NCBI Taxonomy" id="401053"/>
    <lineage>
        <taxon>Bacteria</taxon>
        <taxon>Pseudomonadati</taxon>
        <taxon>Acidobacteriota</taxon>
        <taxon>Terriglobia</taxon>
        <taxon>Terriglobales</taxon>
        <taxon>Acidobacteriaceae</taxon>
        <taxon>Terriglobus</taxon>
    </lineage>
</organism>